<keyword evidence="3" id="KW-1185">Reference proteome</keyword>
<protein>
    <submittedName>
        <fullName evidence="2">Uncharacterized protein</fullName>
    </submittedName>
</protein>
<dbReference type="EMBL" id="CAACVG010009450">
    <property type="protein sequence ID" value="VEN53343.1"/>
    <property type="molecule type" value="Genomic_DNA"/>
</dbReference>
<dbReference type="PANTHER" id="PTHR47771:SF14">
    <property type="entry name" value="RH73259P"/>
    <property type="match status" value="1"/>
</dbReference>
<dbReference type="AlphaFoldDB" id="A0A653D032"/>
<accession>A0A653D032</accession>
<evidence type="ECO:0000313" key="2">
    <source>
        <dbReference type="EMBL" id="VEN53343.1"/>
    </source>
</evidence>
<gene>
    <name evidence="2" type="ORF">CALMAC_LOCUS13165</name>
</gene>
<feature type="compositionally biased region" description="Basic and acidic residues" evidence="1">
    <location>
        <begin position="204"/>
        <end position="216"/>
    </location>
</feature>
<evidence type="ECO:0000256" key="1">
    <source>
        <dbReference type="SAM" id="MobiDB-lite"/>
    </source>
</evidence>
<dbReference type="Proteomes" id="UP000410492">
    <property type="component" value="Unassembled WGS sequence"/>
</dbReference>
<proteinExistence type="predicted"/>
<feature type="region of interest" description="Disordered" evidence="1">
    <location>
        <begin position="194"/>
        <end position="244"/>
    </location>
</feature>
<sequence>MCQNPTQSPKKYLCLLRKRCPTPSKCMYLLLIQSKRRSQSTICSPQAGTRRKNRPRASESPRRQAVPGKGTRTPAVPSGKVVHVPYKVPVPQPYPVEKEIPYPYKVPVHVPKPYPVEKIVPYPVKVHVDKPYPVHIPKPVPYPVEKKIPYPVYKPVPYPVRLGLNDLFRIRWKTGALRGESTCACAVSCDKEGSCASVQPSARPHREESTTHRREASTGTGEGTGTSTGERRAPRAPRELRRRP</sequence>
<dbReference type="PANTHER" id="PTHR47771">
    <property type="entry name" value="LD27203P-RELATED"/>
    <property type="match status" value="1"/>
</dbReference>
<organism evidence="2 3">
    <name type="scientific">Callosobruchus maculatus</name>
    <name type="common">Southern cowpea weevil</name>
    <name type="synonym">Pulse bruchid</name>
    <dbReference type="NCBI Taxonomy" id="64391"/>
    <lineage>
        <taxon>Eukaryota</taxon>
        <taxon>Metazoa</taxon>
        <taxon>Ecdysozoa</taxon>
        <taxon>Arthropoda</taxon>
        <taxon>Hexapoda</taxon>
        <taxon>Insecta</taxon>
        <taxon>Pterygota</taxon>
        <taxon>Neoptera</taxon>
        <taxon>Endopterygota</taxon>
        <taxon>Coleoptera</taxon>
        <taxon>Polyphaga</taxon>
        <taxon>Cucujiformia</taxon>
        <taxon>Chrysomeloidea</taxon>
        <taxon>Chrysomelidae</taxon>
        <taxon>Bruchinae</taxon>
        <taxon>Bruchini</taxon>
        <taxon>Callosobruchus</taxon>
    </lineage>
</organism>
<feature type="compositionally biased region" description="Basic and acidic residues" evidence="1">
    <location>
        <begin position="229"/>
        <end position="244"/>
    </location>
</feature>
<reference evidence="2 3" key="1">
    <citation type="submission" date="2019-01" db="EMBL/GenBank/DDBJ databases">
        <authorList>
            <person name="Sayadi A."/>
        </authorList>
    </citation>
    <scope>NUCLEOTIDE SEQUENCE [LARGE SCALE GENOMIC DNA]</scope>
</reference>
<feature type="region of interest" description="Disordered" evidence="1">
    <location>
        <begin position="39"/>
        <end position="78"/>
    </location>
</feature>
<evidence type="ECO:0000313" key="3">
    <source>
        <dbReference type="Proteomes" id="UP000410492"/>
    </source>
</evidence>
<name>A0A653D032_CALMS</name>